<protein>
    <recommendedName>
        <fullName evidence="2">Single-stranded DNA-binding protein</fullName>
    </recommendedName>
</protein>
<evidence type="ECO:0008006" key="2">
    <source>
        <dbReference type="Google" id="ProtNLM"/>
    </source>
</evidence>
<dbReference type="EMBL" id="CP155620">
    <property type="protein sequence ID" value="XBJ28445.1"/>
    <property type="molecule type" value="Genomic_DNA"/>
</dbReference>
<sequence>MLPAFKASYDVANYAPSVEYLNEGGLYSGVFRKAFLYEKMANDGGMNTFICFEFLTRKENKLATFNLFVAKNNNSSYINKNGENENYLGFRQLNAMMILLGVEEFNYSDKGSENVFNDKLEVTYLNELVNKPLILGFSTEEYTNKNGEIQNKIFLDRIFNIKMQSLEEFKENKEASSIHYFKPKHKALANNQTQKITPKEKQSYDPYSIEKKESKYIEVSEDDEELPF</sequence>
<proteinExistence type="predicted"/>
<evidence type="ECO:0000313" key="1">
    <source>
        <dbReference type="EMBL" id="XBJ28445.1"/>
    </source>
</evidence>
<gene>
    <name evidence="1" type="ORF">AAH949_04895</name>
</gene>
<name>A0AAU7E3J2_9BACT</name>
<reference evidence="1" key="1">
    <citation type="submission" date="2024-05" db="EMBL/GenBank/DDBJ databases">
        <title>Campylobacter coli isolated from environmental waters in Slovenia.</title>
        <authorList>
            <person name="Zautner A.E."/>
            <person name="Bunk B."/>
            <person name="Riedel T."/>
            <person name="Sproeer C."/>
        </authorList>
    </citation>
    <scope>NUCLEOTIDE SEQUENCE</scope>
    <source>
        <strain evidence="1">CCS1377</strain>
    </source>
</reference>
<accession>A0AAU7E3J2</accession>
<dbReference type="AlphaFoldDB" id="A0AAU7E3J2"/>
<dbReference type="RefSeq" id="WP_348518076.1">
    <property type="nucleotide sequence ID" value="NZ_CP155620.1"/>
</dbReference>
<organism evidence="1">
    <name type="scientific">Campylobacter sp. CCS1377</name>
    <dbReference type="NCBI Taxonomy" id="3158229"/>
    <lineage>
        <taxon>Bacteria</taxon>
        <taxon>Pseudomonadati</taxon>
        <taxon>Campylobacterota</taxon>
        <taxon>Epsilonproteobacteria</taxon>
        <taxon>Campylobacterales</taxon>
        <taxon>Campylobacteraceae</taxon>
        <taxon>Campylobacter</taxon>
    </lineage>
</organism>